<gene>
    <name evidence="1" type="ORF">HOLleu_25860</name>
</gene>
<name>A0A9Q1H242_HOLLE</name>
<dbReference type="Proteomes" id="UP001152320">
    <property type="component" value="Chromosome 12"/>
</dbReference>
<organism evidence="1 2">
    <name type="scientific">Holothuria leucospilota</name>
    <name type="common">Black long sea cucumber</name>
    <name type="synonym">Mertensiothuria leucospilota</name>
    <dbReference type="NCBI Taxonomy" id="206669"/>
    <lineage>
        <taxon>Eukaryota</taxon>
        <taxon>Metazoa</taxon>
        <taxon>Echinodermata</taxon>
        <taxon>Eleutherozoa</taxon>
        <taxon>Echinozoa</taxon>
        <taxon>Holothuroidea</taxon>
        <taxon>Aspidochirotacea</taxon>
        <taxon>Aspidochirotida</taxon>
        <taxon>Holothuriidae</taxon>
        <taxon>Holothuria</taxon>
    </lineage>
</organism>
<accession>A0A9Q1H242</accession>
<sequence>MVGLDFNKALENIKGVLRHWSKRQLTVLGKVTVVKSLALSKLTYLLMSLPNPDESFVTNLQRLLFKFVWNEKLVKVKRT</sequence>
<evidence type="ECO:0000313" key="2">
    <source>
        <dbReference type="Proteomes" id="UP001152320"/>
    </source>
</evidence>
<evidence type="ECO:0000313" key="1">
    <source>
        <dbReference type="EMBL" id="KAJ8032352.1"/>
    </source>
</evidence>
<proteinExistence type="predicted"/>
<protein>
    <submittedName>
        <fullName evidence="1">Uncharacterized protein</fullName>
    </submittedName>
</protein>
<keyword evidence="2" id="KW-1185">Reference proteome</keyword>
<dbReference type="EMBL" id="JAIZAY010000012">
    <property type="protein sequence ID" value="KAJ8032352.1"/>
    <property type="molecule type" value="Genomic_DNA"/>
</dbReference>
<reference evidence="1" key="1">
    <citation type="submission" date="2021-10" db="EMBL/GenBank/DDBJ databases">
        <title>Tropical sea cucumber genome reveals ecological adaptation and Cuvierian tubules defense mechanism.</title>
        <authorList>
            <person name="Chen T."/>
        </authorList>
    </citation>
    <scope>NUCLEOTIDE SEQUENCE</scope>
    <source>
        <strain evidence="1">Nanhai2018</strain>
        <tissue evidence="1">Muscle</tissue>
    </source>
</reference>
<comment type="caution">
    <text evidence="1">The sequence shown here is derived from an EMBL/GenBank/DDBJ whole genome shotgun (WGS) entry which is preliminary data.</text>
</comment>
<dbReference type="AlphaFoldDB" id="A0A9Q1H242"/>
<dbReference type="OrthoDB" id="6143068at2759"/>